<comment type="subcellular location">
    <subcellularLocation>
        <location evidence="1">Membrane</location>
        <topology evidence="1">Multi-pass membrane protein</topology>
    </subcellularLocation>
</comment>
<name>A0A346RH54_9COLE</name>
<keyword evidence="7 9" id="KW-0472">Membrane</keyword>
<keyword evidence="8 11" id="KW-0496">Mitochondrion</keyword>
<evidence type="ECO:0000256" key="7">
    <source>
        <dbReference type="ARBA" id="ARBA00023136"/>
    </source>
</evidence>
<evidence type="ECO:0000259" key="10">
    <source>
        <dbReference type="PROSITE" id="PS50253"/>
    </source>
</evidence>
<reference evidence="11" key="1">
    <citation type="journal article" date="2018" name="J. ISSAAS">
        <title>The contribution of mitochondrial metagenomics to large-scale data mining and phylogenetic analysis of Coleoptera.</title>
        <authorList>
            <person name="Miller K."/>
            <person name="Linard B."/>
            <person name="Motyka M."/>
            <person name="Bocek M."/>
            <person name="Vogler A.P."/>
        </authorList>
    </citation>
    <scope>NUCLEOTIDE SEQUENCE</scope>
</reference>
<feature type="transmembrane region" description="Helical" evidence="9">
    <location>
        <begin position="198"/>
        <end position="219"/>
    </location>
</feature>
<dbReference type="Gene3D" id="1.20.120.80">
    <property type="entry name" value="Cytochrome c oxidase, subunit III, four-helix bundle"/>
    <property type="match status" value="1"/>
</dbReference>
<dbReference type="EMBL" id="MG193395">
    <property type="protein sequence ID" value="AXS65401.1"/>
    <property type="molecule type" value="Genomic_DNA"/>
</dbReference>
<keyword evidence="4 8" id="KW-0812">Transmembrane</keyword>
<comment type="function">
    <text evidence="8">Component of the cytochrome c oxidase, the last enzyme in the mitochondrial electron transport chain which drives oxidative phosphorylation. The respiratory chain contains 3 multisubunit complexes succinate dehydrogenase (complex II, CII), ubiquinol-cytochrome c oxidoreductase (cytochrome b-c1 complex, complex III, CIII) and cytochrome c oxidase (complex IV, CIV), that cooperate to transfer electrons derived from NADH and succinate to molecular oxygen, creating an electrochemical gradient over the inner membrane that drives transmembrane transport and the ATP synthase. Cytochrome c oxidase is the component of the respiratory chain that catalyzes the reduction of oxygen to water. Electrons originating from reduced cytochrome c in the intermembrane space (IMS) are transferred via the dinuclear copper A center (CU(A)) of subunit 2 and heme A of subunit 1 to the active site in subunit 1, a binuclear center (BNC) formed by heme A3 and copper B (CU(B)). The BNC reduces molecular oxygen to 2 water molecules using 4 electrons from cytochrome c in the IMS and 4 protons from the mitochondrial matrix.</text>
</comment>
<dbReference type="Pfam" id="PF00510">
    <property type="entry name" value="COX3"/>
    <property type="match status" value="1"/>
</dbReference>
<keyword evidence="5" id="KW-1278">Translocase</keyword>
<accession>A0A346RH54</accession>
<comment type="similarity">
    <text evidence="2 8">Belongs to the cytochrome c oxidase subunit 3 family.</text>
</comment>
<evidence type="ECO:0000256" key="8">
    <source>
        <dbReference type="RuleBase" id="RU003375"/>
    </source>
</evidence>
<dbReference type="PANTHER" id="PTHR11403">
    <property type="entry name" value="CYTOCHROME C OXIDASE SUBUNIT III"/>
    <property type="match status" value="1"/>
</dbReference>
<organism evidence="11">
    <name type="scientific">Coleoptera sp. 15 KM-2017</name>
    <dbReference type="NCBI Taxonomy" id="2219318"/>
    <lineage>
        <taxon>Eukaryota</taxon>
        <taxon>Metazoa</taxon>
        <taxon>Ecdysozoa</taxon>
        <taxon>Arthropoda</taxon>
        <taxon>Hexapoda</taxon>
        <taxon>Insecta</taxon>
        <taxon>Pterygota</taxon>
        <taxon>Neoptera</taxon>
        <taxon>Endopterygota</taxon>
        <taxon>Coleoptera</taxon>
    </lineage>
</organism>
<keyword evidence="6 9" id="KW-1133">Transmembrane helix</keyword>
<dbReference type="GO" id="GO:0006123">
    <property type="term" value="P:mitochondrial electron transport, cytochrome c to oxygen"/>
    <property type="evidence" value="ECO:0007669"/>
    <property type="project" value="TreeGrafter"/>
</dbReference>
<dbReference type="AlphaFoldDB" id="A0A346RH54"/>
<dbReference type="InterPro" id="IPR013833">
    <property type="entry name" value="Cyt_c_oxidase_su3_a-hlx"/>
</dbReference>
<evidence type="ECO:0000256" key="3">
    <source>
        <dbReference type="ARBA" id="ARBA00015944"/>
    </source>
</evidence>
<evidence type="ECO:0000256" key="9">
    <source>
        <dbReference type="SAM" id="Phobius"/>
    </source>
</evidence>
<feature type="transmembrane region" description="Helical" evidence="9">
    <location>
        <begin position="41"/>
        <end position="58"/>
    </location>
</feature>
<dbReference type="GO" id="GO:0005739">
    <property type="term" value="C:mitochondrion"/>
    <property type="evidence" value="ECO:0007669"/>
    <property type="project" value="TreeGrafter"/>
</dbReference>
<feature type="transmembrane region" description="Helical" evidence="9">
    <location>
        <begin position="122"/>
        <end position="146"/>
    </location>
</feature>
<dbReference type="Gene3D" id="1.10.287.70">
    <property type="match status" value="1"/>
</dbReference>
<evidence type="ECO:0000256" key="4">
    <source>
        <dbReference type="ARBA" id="ARBA00022692"/>
    </source>
</evidence>
<protein>
    <recommendedName>
        <fullName evidence="3 8">Cytochrome c oxidase subunit 3</fullName>
    </recommendedName>
</protein>
<dbReference type="SUPFAM" id="SSF81452">
    <property type="entry name" value="Cytochrome c oxidase subunit III-like"/>
    <property type="match status" value="1"/>
</dbReference>
<evidence type="ECO:0000256" key="2">
    <source>
        <dbReference type="ARBA" id="ARBA00010581"/>
    </source>
</evidence>
<dbReference type="InterPro" id="IPR035973">
    <property type="entry name" value="Cyt_c_oxidase_su3-like_sf"/>
</dbReference>
<feature type="transmembrane region" description="Helical" evidence="9">
    <location>
        <begin position="158"/>
        <end position="178"/>
    </location>
</feature>
<dbReference type="CDD" id="cd01665">
    <property type="entry name" value="Cyt_c_Oxidase_III"/>
    <property type="match status" value="1"/>
</dbReference>
<dbReference type="GO" id="GO:0016020">
    <property type="term" value="C:membrane"/>
    <property type="evidence" value="ECO:0007669"/>
    <property type="project" value="UniProtKB-SubCell"/>
</dbReference>
<proteinExistence type="inferred from homology"/>
<evidence type="ECO:0000256" key="5">
    <source>
        <dbReference type="ARBA" id="ARBA00022967"/>
    </source>
</evidence>
<geneLocation type="mitochondrion" evidence="11"/>
<dbReference type="InterPro" id="IPR033945">
    <property type="entry name" value="Cyt_c_oxase_su3_dom"/>
</dbReference>
<evidence type="ECO:0000313" key="11">
    <source>
        <dbReference type="EMBL" id="AXS65401.1"/>
    </source>
</evidence>
<dbReference type="InterPro" id="IPR000298">
    <property type="entry name" value="Cyt_c_oxidase-like_su3"/>
</dbReference>
<feature type="domain" description="Heme-copper oxidase subunit III family profile" evidence="10">
    <location>
        <begin position="4"/>
        <end position="260"/>
    </location>
</feature>
<evidence type="ECO:0000256" key="1">
    <source>
        <dbReference type="ARBA" id="ARBA00004141"/>
    </source>
</evidence>
<dbReference type="InterPro" id="IPR024791">
    <property type="entry name" value="Cyt_c/ubiquinol_Oxase_su3"/>
</dbReference>
<sequence>MTMFNHPFHLVSISPWPFLGSLSIFTMIFGMVDWFNGFNNYQNILGMLCTSLIIFQWWRDIVRESTWQGFHTLKVFKGLQMGMILFITSELFFFISFFWSFFHMSLSPDMELGLVWPPKGIIFFNPIEIPLLNTMILLLSGFSVTWSHYSLLMKMKEYKISLFLTCLLGIYFTMIQLYEYMESFFCMSDSVFGSTFYMMTGFHGIHVIVGTVFLLTIFFRSLKNHFSNNHHFGFEAAIWYWHFVDVIWLFLYLFVYIVGNN</sequence>
<feature type="transmembrane region" description="Helical" evidence="9">
    <location>
        <begin position="7"/>
        <end position="29"/>
    </location>
</feature>
<evidence type="ECO:0000256" key="6">
    <source>
        <dbReference type="ARBA" id="ARBA00022989"/>
    </source>
</evidence>
<dbReference type="GO" id="GO:0004129">
    <property type="term" value="F:cytochrome-c oxidase activity"/>
    <property type="evidence" value="ECO:0007669"/>
    <property type="project" value="InterPro"/>
</dbReference>
<dbReference type="PANTHER" id="PTHR11403:SF7">
    <property type="entry name" value="CYTOCHROME C OXIDASE SUBUNIT 3"/>
    <property type="match status" value="1"/>
</dbReference>
<feature type="transmembrane region" description="Helical" evidence="9">
    <location>
        <begin position="239"/>
        <end position="259"/>
    </location>
</feature>
<gene>
    <name evidence="11" type="primary">cox3</name>
</gene>
<dbReference type="PROSITE" id="PS50253">
    <property type="entry name" value="COX3"/>
    <property type="match status" value="1"/>
</dbReference>
<feature type="transmembrane region" description="Helical" evidence="9">
    <location>
        <begin position="79"/>
        <end position="102"/>
    </location>
</feature>